<dbReference type="AlphaFoldDB" id="A0A8T2NII3"/>
<dbReference type="GO" id="GO:0030705">
    <property type="term" value="P:cytoskeleton-dependent intracellular transport"/>
    <property type="evidence" value="ECO:0007669"/>
    <property type="project" value="TreeGrafter"/>
</dbReference>
<accession>A0A8T2NII3</accession>
<dbReference type="Pfam" id="PF05622">
    <property type="entry name" value="HOOK"/>
    <property type="match status" value="1"/>
</dbReference>
<dbReference type="GO" id="GO:0031122">
    <property type="term" value="P:cytoplasmic microtubule organization"/>
    <property type="evidence" value="ECO:0007669"/>
    <property type="project" value="InterPro"/>
</dbReference>
<sequence>MEEKAALAAEVRTLRDKLNHSDPQDASSTITGKKLLLLQSQMEQLQEENFRLENARDDMRVRGEILEREVSELQLRNEELTSLAQEAQTLKDEMDILRHSSDRVSRLEALVDTYKRKLEDLGDLRRQVRLLEERNTVYMQRTCELEEELRRANAVRSQLDTYKRQVHELHTKHSSEAVKAEKWQFEYKNLHDKYEALLKEKERLISERDTLRENNEELRCAQVQQKCLSQAGGLCEDDSSTVGNLASEIMPTEFKETMVRLQSENRMLCVQEESYRQQLLEMQGQLEQSQRSQNTLETQNKLNQQQILDLRAQVEELQKALQEQGSKAEDSSLLKKKLEEHLEKLHEAHSDLQKKKEYIDDLEPKVDSNMAKKIDELQEILKKKDEDIRQMEERYKRYVEKARTVIKTLDPKQQSPSLSPELLTLKNQLSEKERKIQHLEHDYEKSKSRHEQEEKLIISAWYNMGMALHQKVAGERTGSPGQAQSFLAQQRQSTHARKGRLQPR</sequence>
<dbReference type="GO" id="GO:0005737">
    <property type="term" value="C:cytoplasm"/>
    <property type="evidence" value="ECO:0007669"/>
    <property type="project" value="TreeGrafter"/>
</dbReference>
<feature type="compositionally biased region" description="Basic residues" evidence="2">
    <location>
        <begin position="494"/>
        <end position="504"/>
    </location>
</feature>
<dbReference type="InterPro" id="IPR008636">
    <property type="entry name" value="Hook_C"/>
</dbReference>
<evidence type="ECO:0000259" key="3">
    <source>
        <dbReference type="Pfam" id="PF05622"/>
    </source>
</evidence>
<dbReference type="Proteomes" id="UP000824540">
    <property type="component" value="Unassembled WGS sequence"/>
</dbReference>
<feature type="compositionally biased region" description="Polar residues" evidence="2">
    <location>
        <begin position="479"/>
        <end position="493"/>
    </location>
</feature>
<keyword evidence="5" id="KW-1185">Reference proteome</keyword>
<organism evidence="4 5">
    <name type="scientific">Albula glossodonta</name>
    <name type="common">roundjaw bonefish</name>
    <dbReference type="NCBI Taxonomy" id="121402"/>
    <lineage>
        <taxon>Eukaryota</taxon>
        <taxon>Metazoa</taxon>
        <taxon>Chordata</taxon>
        <taxon>Craniata</taxon>
        <taxon>Vertebrata</taxon>
        <taxon>Euteleostomi</taxon>
        <taxon>Actinopterygii</taxon>
        <taxon>Neopterygii</taxon>
        <taxon>Teleostei</taxon>
        <taxon>Albuliformes</taxon>
        <taxon>Albulidae</taxon>
        <taxon>Albula</taxon>
    </lineage>
</organism>
<dbReference type="GO" id="GO:0005813">
    <property type="term" value="C:centrosome"/>
    <property type="evidence" value="ECO:0007669"/>
    <property type="project" value="TreeGrafter"/>
</dbReference>
<feature type="domain" description="Hook C-terminal" evidence="3">
    <location>
        <begin position="1"/>
        <end position="499"/>
    </location>
</feature>
<dbReference type="PANTHER" id="PTHR18947">
    <property type="entry name" value="HOOK PROTEINS"/>
    <property type="match status" value="1"/>
</dbReference>
<dbReference type="OrthoDB" id="49395at2759"/>
<comment type="caution">
    <text evidence="4">The sequence shown here is derived from an EMBL/GenBank/DDBJ whole genome shotgun (WGS) entry which is preliminary data.</text>
</comment>
<dbReference type="PANTHER" id="PTHR18947:SF37">
    <property type="entry name" value="PROTEIN HOOK HOMOLOG 2"/>
    <property type="match status" value="1"/>
</dbReference>
<keyword evidence="1" id="KW-0175">Coiled coil</keyword>
<evidence type="ECO:0000256" key="1">
    <source>
        <dbReference type="SAM" id="Coils"/>
    </source>
</evidence>
<dbReference type="EMBL" id="JAFBMS010000061">
    <property type="protein sequence ID" value="KAG9338771.1"/>
    <property type="molecule type" value="Genomic_DNA"/>
</dbReference>
<evidence type="ECO:0000313" key="5">
    <source>
        <dbReference type="Proteomes" id="UP000824540"/>
    </source>
</evidence>
<reference evidence="4" key="1">
    <citation type="thesis" date="2021" institute="BYU ScholarsArchive" country="Provo, UT, USA">
        <title>Applications of and Algorithms for Genome Assembly and Genomic Analyses with an Emphasis on Marine Teleosts.</title>
        <authorList>
            <person name="Pickett B.D."/>
        </authorList>
    </citation>
    <scope>NUCLEOTIDE SEQUENCE</scope>
    <source>
        <strain evidence="4">HI-2016</strain>
    </source>
</reference>
<feature type="coiled-coil region" evidence="1">
    <location>
        <begin position="272"/>
        <end position="456"/>
    </location>
</feature>
<protein>
    <recommendedName>
        <fullName evidence="3">Hook C-terminal domain-containing protein</fullName>
    </recommendedName>
</protein>
<dbReference type="GO" id="GO:0051959">
    <property type="term" value="F:dynein light intermediate chain binding"/>
    <property type="evidence" value="ECO:0007669"/>
    <property type="project" value="TreeGrafter"/>
</dbReference>
<proteinExistence type="predicted"/>
<gene>
    <name evidence="4" type="ORF">JZ751_025207</name>
</gene>
<feature type="region of interest" description="Disordered" evidence="2">
    <location>
        <begin position="472"/>
        <end position="504"/>
    </location>
</feature>
<dbReference type="GO" id="GO:0008017">
    <property type="term" value="F:microtubule binding"/>
    <property type="evidence" value="ECO:0007669"/>
    <property type="project" value="InterPro"/>
</dbReference>
<evidence type="ECO:0000256" key="2">
    <source>
        <dbReference type="SAM" id="MobiDB-lite"/>
    </source>
</evidence>
<evidence type="ECO:0000313" key="4">
    <source>
        <dbReference type="EMBL" id="KAG9338771.1"/>
    </source>
</evidence>
<name>A0A8T2NII3_9TELE</name>
<feature type="coiled-coil region" evidence="1">
    <location>
        <begin position="35"/>
        <end position="221"/>
    </location>
</feature>